<name>A0A4Z2ID01_9TELE</name>
<keyword evidence="2" id="KW-1185">Reference proteome</keyword>
<evidence type="ECO:0000313" key="1">
    <source>
        <dbReference type="EMBL" id="TNN75375.1"/>
    </source>
</evidence>
<protein>
    <submittedName>
        <fullName evidence="1">Uncharacterized protein</fullName>
    </submittedName>
</protein>
<reference evidence="1 2" key="1">
    <citation type="submission" date="2019-03" db="EMBL/GenBank/DDBJ databases">
        <title>First draft genome of Liparis tanakae, snailfish: a comprehensive survey of snailfish specific genes.</title>
        <authorList>
            <person name="Kim W."/>
            <person name="Song I."/>
            <person name="Jeong J.-H."/>
            <person name="Kim D."/>
            <person name="Kim S."/>
            <person name="Ryu S."/>
            <person name="Song J.Y."/>
            <person name="Lee S.K."/>
        </authorList>
    </citation>
    <scope>NUCLEOTIDE SEQUENCE [LARGE SCALE GENOMIC DNA]</scope>
    <source>
        <tissue evidence="1">Muscle</tissue>
    </source>
</reference>
<dbReference type="EMBL" id="SRLO01000104">
    <property type="protein sequence ID" value="TNN75375.1"/>
    <property type="molecule type" value="Genomic_DNA"/>
</dbReference>
<comment type="caution">
    <text evidence="1">The sequence shown here is derived from an EMBL/GenBank/DDBJ whole genome shotgun (WGS) entry which is preliminary data.</text>
</comment>
<accession>A0A4Z2ID01</accession>
<evidence type="ECO:0000313" key="2">
    <source>
        <dbReference type="Proteomes" id="UP000314294"/>
    </source>
</evidence>
<dbReference type="AlphaFoldDB" id="A0A4Z2ID01"/>
<organism evidence="1 2">
    <name type="scientific">Liparis tanakae</name>
    <name type="common">Tanaka's snailfish</name>
    <dbReference type="NCBI Taxonomy" id="230148"/>
    <lineage>
        <taxon>Eukaryota</taxon>
        <taxon>Metazoa</taxon>
        <taxon>Chordata</taxon>
        <taxon>Craniata</taxon>
        <taxon>Vertebrata</taxon>
        <taxon>Euteleostomi</taxon>
        <taxon>Actinopterygii</taxon>
        <taxon>Neopterygii</taxon>
        <taxon>Teleostei</taxon>
        <taxon>Neoteleostei</taxon>
        <taxon>Acanthomorphata</taxon>
        <taxon>Eupercaria</taxon>
        <taxon>Perciformes</taxon>
        <taxon>Cottioidei</taxon>
        <taxon>Cottales</taxon>
        <taxon>Liparidae</taxon>
        <taxon>Liparis</taxon>
    </lineage>
</organism>
<dbReference type="Proteomes" id="UP000314294">
    <property type="component" value="Unassembled WGS sequence"/>
</dbReference>
<proteinExistence type="predicted"/>
<sequence length="93" mass="10238">MPGPQDKRHLHTEIKDSTPGLILTILLIDAGVGWWVHQRNGDCGLWQADSDLGEYSLILTPLALSDCTASFLVLYPQQHSDCLPLSPDSTHCL</sequence>
<gene>
    <name evidence="1" type="ORF">EYF80_014422</name>
</gene>